<dbReference type="Pfam" id="PF10442">
    <property type="entry name" value="FIST_C"/>
    <property type="match status" value="1"/>
</dbReference>
<dbReference type="InterPro" id="IPR019494">
    <property type="entry name" value="FIST_C"/>
</dbReference>
<proteinExistence type="predicted"/>
<dbReference type="EMBL" id="JACNJN010000135">
    <property type="protein sequence ID" value="MBC8335978.1"/>
    <property type="molecule type" value="Genomic_DNA"/>
</dbReference>
<feature type="region of interest" description="Disordered" evidence="1">
    <location>
        <begin position="420"/>
        <end position="442"/>
    </location>
</feature>
<dbReference type="PANTHER" id="PTHR40252:SF2">
    <property type="entry name" value="BLR0328 PROTEIN"/>
    <property type="match status" value="1"/>
</dbReference>
<protein>
    <submittedName>
        <fullName evidence="4">FIST C-terminal domain-containing protein</fullName>
    </submittedName>
</protein>
<dbReference type="InterPro" id="IPR013702">
    <property type="entry name" value="FIST_domain_N"/>
</dbReference>
<dbReference type="PANTHER" id="PTHR40252">
    <property type="entry name" value="BLR0328 PROTEIN"/>
    <property type="match status" value="1"/>
</dbReference>
<feature type="domain" description="FIST C-domain" evidence="3">
    <location>
        <begin position="254"/>
        <end position="395"/>
    </location>
</feature>
<comment type="caution">
    <text evidence="4">The sequence shown here is derived from an EMBL/GenBank/DDBJ whole genome shotgun (WGS) entry which is preliminary data.</text>
</comment>
<evidence type="ECO:0000313" key="4">
    <source>
        <dbReference type="EMBL" id="MBC8335978.1"/>
    </source>
</evidence>
<dbReference type="SMART" id="SM01204">
    <property type="entry name" value="FIST_C"/>
    <property type="match status" value="1"/>
</dbReference>
<dbReference type="Proteomes" id="UP000614469">
    <property type="component" value="Unassembled WGS sequence"/>
</dbReference>
<dbReference type="AlphaFoldDB" id="A0A8J6NHB4"/>
<accession>A0A8J6NHB4</accession>
<dbReference type="SMART" id="SM00897">
    <property type="entry name" value="FIST"/>
    <property type="match status" value="1"/>
</dbReference>
<sequence>MTLTAVVGQAQASDGREAGLQATHQALKKLGIGSPSFAIIVASRYYDSKKIASSVSSLLGETPTIGFSSASTLTNDGQSKNSVAVALFSSPDLKITEHWLPGFAQSGRETASLLRELASGAQMEDIKRGTASHGTAPLGTAPLRITPSSTTQKKDQKILFFADGFNGDAEQMCLAWTGIPISLIGGLSSGNPHTGVTSQIAGAQAGSGSLAAVIIEGNLKIGVGSDHGWRPVGSQFRITRSRGFWIRALDGRPASEVYSQLFGYPARDWGFPPLNYLVRLYPLGIEQGQDLLIRSPLRVEADGSFRMNAPVRDGMDAYLLTGSPSTCIEAAQRAAQKANIALDGVKPALVLVLVDIAWQILLKAEAGAEIAAVQDVFGKDVPIIGGYTLGQVTPGKNGSPPDFINQHITVIAFGEEKLEEKSTLTMRKPTEEEMEKRRDSLK</sequence>
<organism evidence="4 5">
    <name type="scientific">Candidatus Desulfolinea nitratireducens</name>
    <dbReference type="NCBI Taxonomy" id="2841698"/>
    <lineage>
        <taxon>Bacteria</taxon>
        <taxon>Bacillati</taxon>
        <taxon>Chloroflexota</taxon>
        <taxon>Anaerolineae</taxon>
        <taxon>Anaerolineales</taxon>
        <taxon>Anaerolineales incertae sedis</taxon>
        <taxon>Candidatus Desulfolinea</taxon>
    </lineage>
</organism>
<evidence type="ECO:0000259" key="3">
    <source>
        <dbReference type="SMART" id="SM01204"/>
    </source>
</evidence>
<reference evidence="4 5" key="1">
    <citation type="submission" date="2020-08" db="EMBL/GenBank/DDBJ databases">
        <title>Bridging the membrane lipid divide: bacteria of the FCB group superphylum have the potential to synthesize archaeal ether lipids.</title>
        <authorList>
            <person name="Villanueva L."/>
            <person name="Von Meijenfeldt F.A.B."/>
            <person name="Westbye A.B."/>
            <person name="Yadav S."/>
            <person name="Hopmans E.C."/>
            <person name="Dutilh B.E."/>
            <person name="Sinninghe Damste J.S."/>
        </authorList>
    </citation>
    <scope>NUCLEOTIDE SEQUENCE [LARGE SCALE GENOMIC DNA]</scope>
    <source>
        <strain evidence="4">NIOZ-UU36</strain>
    </source>
</reference>
<name>A0A8J6NHB4_9CHLR</name>
<dbReference type="Pfam" id="PF08495">
    <property type="entry name" value="FIST"/>
    <property type="match status" value="1"/>
</dbReference>
<evidence type="ECO:0000256" key="1">
    <source>
        <dbReference type="SAM" id="MobiDB-lite"/>
    </source>
</evidence>
<feature type="domain" description="FIST" evidence="2">
    <location>
        <begin position="34"/>
        <end position="253"/>
    </location>
</feature>
<evidence type="ECO:0000259" key="2">
    <source>
        <dbReference type="SMART" id="SM00897"/>
    </source>
</evidence>
<gene>
    <name evidence="4" type="ORF">H8E29_11990</name>
</gene>
<evidence type="ECO:0000313" key="5">
    <source>
        <dbReference type="Proteomes" id="UP000614469"/>
    </source>
</evidence>